<name>A0A397GKG5_ASPTH</name>
<feature type="compositionally biased region" description="Polar residues" evidence="1">
    <location>
        <begin position="247"/>
        <end position="256"/>
    </location>
</feature>
<evidence type="ECO:0008006" key="4">
    <source>
        <dbReference type="Google" id="ProtNLM"/>
    </source>
</evidence>
<organism evidence="2 3">
    <name type="scientific">Aspergillus thermomutatus</name>
    <name type="common">Neosartorya pseudofischeri</name>
    <dbReference type="NCBI Taxonomy" id="41047"/>
    <lineage>
        <taxon>Eukaryota</taxon>
        <taxon>Fungi</taxon>
        <taxon>Dikarya</taxon>
        <taxon>Ascomycota</taxon>
        <taxon>Pezizomycotina</taxon>
        <taxon>Eurotiomycetes</taxon>
        <taxon>Eurotiomycetidae</taxon>
        <taxon>Eurotiales</taxon>
        <taxon>Aspergillaceae</taxon>
        <taxon>Aspergillus</taxon>
        <taxon>Aspergillus subgen. Fumigati</taxon>
    </lineage>
</organism>
<feature type="compositionally biased region" description="Polar residues" evidence="1">
    <location>
        <begin position="99"/>
        <end position="108"/>
    </location>
</feature>
<comment type="caution">
    <text evidence="2">The sequence shown here is derived from an EMBL/GenBank/DDBJ whole genome shotgun (WGS) entry which is preliminary data.</text>
</comment>
<dbReference type="VEuPathDB" id="FungiDB:CDV56_103892"/>
<reference evidence="2" key="1">
    <citation type="submission" date="2018-08" db="EMBL/GenBank/DDBJ databases">
        <title>Draft genome sequence of azole-resistant Aspergillus thermomutatus (Neosartorya pseudofischeri) strain HMR AF 39, isolated from a human nasal aspirate.</title>
        <authorList>
            <person name="Parent-Michaud M."/>
            <person name="Dufresne P.J."/>
            <person name="Fournier E."/>
            <person name="Martineau C."/>
            <person name="Moreira S."/>
            <person name="Perkins V."/>
            <person name="De Repentigny L."/>
            <person name="Dufresne S.F."/>
        </authorList>
    </citation>
    <scope>NUCLEOTIDE SEQUENCE [LARGE SCALE GENOMIC DNA]</scope>
    <source>
        <strain evidence="2">HMR AF 39</strain>
    </source>
</reference>
<feature type="compositionally biased region" description="Basic and acidic residues" evidence="1">
    <location>
        <begin position="268"/>
        <end position="280"/>
    </location>
</feature>
<dbReference type="RefSeq" id="XP_026612995.1">
    <property type="nucleotide sequence ID" value="XM_026757511.1"/>
</dbReference>
<feature type="compositionally biased region" description="Basic and acidic residues" evidence="1">
    <location>
        <begin position="413"/>
        <end position="431"/>
    </location>
</feature>
<protein>
    <recommendedName>
        <fullName evidence="4">Mucin-7</fullName>
    </recommendedName>
</protein>
<feature type="compositionally biased region" description="Basic residues" evidence="1">
    <location>
        <begin position="165"/>
        <end position="174"/>
    </location>
</feature>
<dbReference type="EMBL" id="NKHU02000148">
    <property type="protein sequence ID" value="RHZ51471.1"/>
    <property type="molecule type" value="Genomic_DNA"/>
</dbReference>
<feature type="compositionally biased region" description="Basic and acidic residues" evidence="1">
    <location>
        <begin position="457"/>
        <end position="468"/>
    </location>
</feature>
<proteinExistence type="predicted"/>
<feature type="compositionally biased region" description="Low complexity" evidence="1">
    <location>
        <begin position="293"/>
        <end position="305"/>
    </location>
</feature>
<dbReference type="STRING" id="41047.A0A397GKG5"/>
<feature type="compositionally biased region" description="Polar residues" evidence="1">
    <location>
        <begin position="123"/>
        <end position="143"/>
    </location>
</feature>
<feature type="compositionally biased region" description="Low complexity" evidence="1">
    <location>
        <begin position="187"/>
        <end position="210"/>
    </location>
</feature>
<accession>A0A397GKG5</accession>
<feature type="compositionally biased region" description="Polar residues" evidence="1">
    <location>
        <begin position="324"/>
        <end position="335"/>
    </location>
</feature>
<dbReference type="AlphaFoldDB" id="A0A397GKG5"/>
<feature type="compositionally biased region" description="Basic and acidic residues" evidence="1">
    <location>
        <begin position="478"/>
        <end position="487"/>
    </location>
</feature>
<dbReference type="GeneID" id="38125866"/>
<gene>
    <name evidence="2" type="ORF">CDV56_103892</name>
</gene>
<evidence type="ECO:0000313" key="2">
    <source>
        <dbReference type="EMBL" id="RHZ51471.1"/>
    </source>
</evidence>
<keyword evidence="3" id="KW-1185">Reference proteome</keyword>
<sequence>MTDTGAHPGVRSLLARFENNNQNSTASPPPRGRSPIGSDHAGTSRPLSKVRASFISVDRASQGSPVSGLRSPGSPIDGVAPPSRVRSFNSEDFEAVLKSSDSSSSPRNGLNAAEKPAADQPPKNASTETLNKAQTATQTSAGDVSQREKTMSAPHTSTETAPAKPAHKPTKAITKRPSNVHIGKTNSATKSSSAAAPRSPAHPRTPTSPAKPSTDRTSRLAHSAKAAATKDDHTAPTRTAAHKPSRVSLNTTTKTATRPVRASMPARESTKPATTDDRNTRPKSPARPPRLPPSKTASSLSSTAKGGAGPGLTRKPSTLKKAVNASQSRATTPTAASVRKQASRPSPPGHSGTDRPHSRASNASTKPVDDSFLARMMRPTASSASKVHDKVEIKSPPPTSKPARAPRTVASRTDIRAARPPKEKTESEKNKRDKAHPASSVPPDSKKELQAAPVLKEACEEQDVKPEADVYDQAPKPVSEDVEKPVEEPTASAEVEKESEEDASIEPVTTPTSDAPLGETATSKVDEPAEQSLEAIAEQSADVDQKKTEELVTPVSYTVVSETVEASAEDTSNPAPVEAKEHLASELPAEPEMEQLAEHSVIIPAETEPKTDDVAVEMENLTIS</sequence>
<dbReference type="Proteomes" id="UP000215305">
    <property type="component" value="Unassembled WGS sequence"/>
</dbReference>
<feature type="region of interest" description="Disordered" evidence="1">
    <location>
        <begin position="1"/>
        <end position="548"/>
    </location>
</feature>
<evidence type="ECO:0000256" key="1">
    <source>
        <dbReference type="SAM" id="MobiDB-lite"/>
    </source>
</evidence>
<dbReference type="OrthoDB" id="3600083at2759"/>
<evidence type="ECO:0000313" key="3">
    <source>
        <dbReference type="Proteomes" id="UP000215305"/>
    </source>
</evidence>